<sequence>MTLGASQVTGDVELLSLDDFEQQLGELVEVSAQNGIGFDRSWTFRRQEEDVPDVMVEITRLQKGDGDAEKR</sequence>
<evidence type="ECO:0000313" key="1">
    <source>
        <dbReference type="EMBL" id="SIQ80393.1"/>
    </source>
</evidence>
<evidence type="ECO:0000313" key="2">
    <source>
        <dbReference type="Proteomes" id="UP000186914"/>
    </source>
</evidence>
<reference evidence="2" key="1">
    <citation type="submission" date="2017-01" db="EMBL/GenBank/DDBJ databases">
        <authorList>
            <person name="Varghese N."/>
            <person name="Submissions S."/>
        </authorList>
    </citation>
    <scope>NUCLEOTIDE SEQUENCE [LARGE SCALE GENOMIC DNA]</scope>
    <source>
        <strain evidence="2">CGMCC 1.7737</strain>
    </source>
</reference>
<name>A0A1N6VRA8_9EURY</name>
<protein>
    <submittedName>
        <fullName evidence="1">Uncharacterized protein</fullName>
    </submittedName>
</protein>
<dbReference type="AlphaFoldDB" id="A0A1N6VRA8"/>
<accession>A0A1N6VRA8</accession>
<keyword evidence="2" id="KW-1185">Reference proteome</keyword>
<dbReference type="Proteomes" id="UP000186914">
    <property type="component" value="Unassembled WGS sequence"/>
</dbReference>
<dbReference type="EMBL" id="FTNO01000001">
    <property type="protein sequence ID" value="SIQ80393.1"/>
    <property type="molecule type" value="Genomic_DNA"/>
</dbReference>
<organism evidence="1 2">
    <name type="scientific">Haladaptatus litoreus</name>
    <dbReference type="NCBI Taxonomy" id="553468"/>
    <lineage>
        <taxon>Archaea</taxon>
        <taxon>Methanobacteriati</taxon>
        <taxon>Methanobacteriota</taxon>
        <taxon>Stenosarchaea group</taxon>
        <taxon>Halobacteria</taxon>
        <taxon>Halobacteriales</taxon>
        <taxon>Haladaptataceae</taxon>
        <taxon>Haladaptatus</taxon>
    </lineage>
</organism>
<proteinExistence type="predicted"/>
<gene>
    <name evidence="1" type="ORF">SAMN05421858_0454</name>
</gene>